<gene>
    <name evidence="1" type="ORF">R8Z52_04770</name>
</gene>
<evidence type="ECO:0000313" key="1">
    <source>
        <dbReference type="EMBL" id="WPC74544.1"/>
    </source>
</evidence>
<organism evidence="1 2">
    <name type="scientific">Vibrio porteresiae DSM 19223</name>
    <dbReference type="NCBI Taxonomy" id="1123496"/>
    <lineage>
        <taxon>Bacteria</taxon>
        <taxon>Pseudomonadati</taxon>
        <taxon>Pseudomonadota</taxon>
        <taxon>Gammaproteobacteria</taxon>
        <taxon>Vibrionales</taxon>
        <taxon>Vibrionaceae</taxon>
        <taxon>Vibrio</taxon>
    </lineage>
</organism>
<proteinExistence type="predicted"/>
<dbReference type="EMBL" id="CP138203">
    <property type="protein sequence ID" value="WPC74544.1"/>
    <property type="molecule type" value="Genomic_DNA"/>
</dbReference>
<dbReference type="Proteomes" id="UP001304071">
    <property type="component" value="Chromosome 1"/>
</dbReference>
<protein>
    <submittedName>
        <fullName evidence="1">Uncharacterized protein</fullName>
    </submittedName>
</protein>
<reference evidence="1 2" key="1">
    <citation type="submission" date="2023-11" db="EMBL/GenBank/DDBJ databases">
        <title>Plant-associative lifestyle of Vibrio porteresiae and its evolutionary dynamics.</title>
        <authorList>
            <person name="Rameshkumar N."/>
            <person name="Kirti K."/>
        </authorList>
    </citation>
    <scope>NUCLEOTIDE SEQUENCE [LARGE SCALE GENOMIC DNA]</scope>
    <source>
        <strain evidence="1 2">MSSRF30</strain>
    </source>
</reference>
<name>A0ABZ0QDJ9_9VIBR</name>
<accession>A0ABZ0QDJ9</accession>
<keyword evidence="2" id="KW-1185">Reference proteome</keyword>
<evidence type="ECO:0000313" key="2">
    <source>
        <dbReference type="Proteomes" id="UP001304071"/>
    </source>
</evidence>
<dbReference type="RefSeq" id="WP_261894789.1">
    <property type="nucleotide sequence ID" value="NZ_AP024895.1"/>
</dbReference>
<sequence length="307" mass="36865">MDAVPIEIKDPRFLFETIITEQLFNNKNSDINWKIEKTKRLLENNRNLISKSALFNFNNRHVSLNSFDWIDGDDIIANYFIWYLFLLKKSSSIEEQRLLNFNFESLFPSITNTNQMFNSSVPVFDIKSKIKKSISTILIHDSIRFMDIYNQENTIKLIKNKYIEFRRSKYFEYTYDKNQDKANWFLKQFNNDGVNLPQEVPPINKLQQYALSMSLFLWGSNSFYSSRYSLINIEHISKSEYLHKINLKWNQHSHRKLNKRNNVKAYNFEMSTDITKKLNELSKHHDKKKNSLVQYLIEQAYDDMKRK</sequence>